<comment type="subunit">
    <text evidence="6">Homodimer.</text>
</comment>
<dbReference type="InterPro" id="IPR003607">
    <property type="entry name" value="HD/PDEase_dom"/>
</dbReference>
<evidence type="ECO:0000256" key="2">
    <source>
        <dbReference type="ARBA" id="ARBA00001936"/>
    </source>
</evidence>
<feature type="domain" description="HD" evidence="10">
    <location>
        <begin position="39"/>
        <end position="143"/>
    </location>
</feature>
<organism evidence="11">
    <name type="scientific">Albugo laibachii Nc14</name>
    <dbReference type="NCBI Taxonomy" id="890382"/>
    <lineage>
        <taxon>Eukaryota</taxon>
        <taxon>Sar</taxon>
        <taxon>Stramenopiles</taxon>
        <taxon>Oomycota</taxon>
        <taxon>Peronosporomycetes</taxon>
        <taxon>Albuginales</taxon>
        <taxon>Albuginaceae</taxon>
        <taxon>Albugo</taxon>
    </lineage>
</organism>
<comment type="function">
    <text evidence="4">Catalyzes the dephosphorylation of the nucleoside 5'-monophosphates deoxyadenosine monophosphate (dAMP), deoxycytidine monophosphate (dCMP), deoxyguanosine monophosphate (dGMP) and deoxythymidine monophosphate (dTMP).</text>
</comment>
<evidence type="ECO:0000256" key="3">
    <source>
        <dbReference type="ARBA" id="ARBA00001941"/>
    </source>
</evidence>
<gene>
    <name evidence="11" type="primary">AlNc14C130G6913</name>
    <name evidence="11" type="ORF">ALNC14_078070</name>
</gene>
<dbReference type="GO" id="GO:0005737">
    <property type="term" value="C:cytoplasm"/>
    <property type="evidence" value="ECO:0007669"/>
    <property type="project" value="TreeGrafter"/>
</dbReference>
<dbReference type="SMART" id="SM00471">
    <property type="entry name" value="HDc"/>
    <property type="match status" value="1"/>
</dbReference>
<evidence type="ECO:0000256" key="5">
    <source>
        <dbReference type="ARBA" id="ARBA00009999"/>
    </source>
</evidence>
<dbReference type="PANTHER" id="PTHR11845">
    <property type="entry name" value="5'-DEOXYNUCLEOTIDASE HDDC2"/>
    <property type="match status" value="1"/>
</dbReference>
<comment type="similarity">
    <text evidence="5">Belongs to the HDDC2 family.</text>
</comment>
<dbReference type="AlphaFoldDB" id="F0WK62"/>
<evidence type="ECO:0000256" key="9">
    <source>
        <dbReference type="ARBA" id="ARBA00022801"/>
    </source>
</evidence>
<comment type="catalytic activity">
    <reaction evidence="1">
        <text>a 2'-deoxyribonucleoside 5'-phosphate + H2O = a 2'-deoxyribonucleoside + phosphate</text>
        <dbReference type="Rhea" id="RHEA:36167"/>
        <dbReference type="ChEBI" id="CHEBI:15377"/>
        <dbReference type="ChEBI" id="CHEBI:18274"/>
        <dbReference type="ChEBI" id="CHEBI:43474"/>
        <dbReference type="ChEBI" id="CHEBI:65317"/>
        <dbReference type="EC" id="3.1.3.89"/>
    </reaction>
</comment>
<evidence type="ECO:0000256" key="4">
    <source>
        <dbReference type="ARBA" id="ARBA00004074"/>
    </source>
</evidence>
<evidence type="ECO:0000256" key="8">
    <source>
        <dbReference type="ARBA" id="ARBA00022723"/>
    </source>
</evidence>
<dbReference type="GO" id="GO:0046872">
    <property type="term" value="F:metal ion binding"/>
    <property type="evidence" value="ECO:0007669"/>
    <property type="project" value="UniProtKB-KW"/>
</dbReference>
<keyword evidence="9" id="KW-0378">Hydrolase</keyword>
<dbReference type="EMBL" id="FR824175">
    <property type="protein sequence ID" value="CCA21664.1"/>
    <property type="molecule type" value="Genomic_DNA"/>
</dbReference>
<dbReference type="EC" id="3.1.3.89" evidence="7"/>
<sequence>METIIPVKRVLEFLRICGRLKQVKRSGWVRNKIPNAESVADHMYRMSMCCMLLSDTRIDQNKCIMMSIVHDLAEAVVGDITPHDGVSKEEKPQREKKAMDEICSVLGSDCVQASTIQQLWNEYEDGSTIEALFVKDFDKFEMLLQAHEYEKEHNTNLDDFFTSTNGRFRTDLIRSWVEQLEKER</sequence>
<name>F0WK62_9STRA</name>
<evidence type="ECO:0000256" key="1">
    <source>
        <dbReference type="ARBA" id="ARBA00001638"/>
    </source>
</evidence>
<reference evidence="11" key="1">
    <citation type="journal article" date="2011" name="PLoS Biol.">
        <title>Gene gain and loss during evolution of obligate parasitism in the white rust pathogen of Arabidopsis thaliana.</title>
        <authorList>
            <person name="Kemen E."/>
            <person name="Gardiner A."/>
            <person name="Schultz-Larsen T."/>
            <person name="Kemen A.C."/>
            <person name="Balmuth A.L."/>
            <person name="Robert-Seilaniantz A."/>
            <person name="Bailey K."/>
            <person name="Holub E."/>
            <person name="Studholme D.J."/>
            <person name="Maclean D."/>
            <person name="Jones J.D."/>
        </authorList>
    </citation>
    <scope>NUCLEOTIDE SEQUENCE</scope>
</reference>
<protein>
    <recommendedName>
        <fullName evidence="7">5'-deoxynucleotidase</fullName>
        <ecNumber evidence="7">3.1.3.89</ecNumber>
    </recommendedName>
</protein>
<proteinExistence type="inferred from homology"/>
<reference evidence="11" key="2">
    <citation type="submission" date="2011-02" db="EMBL/GenBank/DDBJ databases">
        <authorList>
            <person name="MacLean D."/>
        </authorList>
    </citation>
    <scope>NUCLEOTIDE SEQUENCE</scope>
</reference>
<dbReference type="FunFam" id="1.10.3210.10:FF:000016">
    <property type="entry name" value="HD domain-containing protein 2"/>
    <property type="match status" value="1"/>
</dbReference>
<evidence type="ECO:0000259" key="10">
    <source>
        <dbReference type="PROSITE" id="PS51831"/>
    </source>
</evidence>
<evidence type="ECO:0000256" key="6">
    <source>
        <dbReference type="ARBA" id="ARBA00011738"/>
    </source>
</evidence>
<comment type="cofactor">
    <cofactor evidence="3">
        <name>Co(2+)</name>
        <dbReference type="ChEBI" id="CHEBI:48828"/>
    </cofactor>
</comment>
<accession>F0WK62</accession>
<dbReference type="PROSITE" id="PS51831">
    <property type="entry name" value="HD"/>
    <property type="match status" value="1"/>
</dbReference>
<dbReference type="InterPro" id="IPR039356">
    <property type="entry name" value="YfbR/HDDC2"/>
</dbReference>
<dbReference type="SUPFAM" id="SSF109604">
    <property type="entry name" value="HD-domain/PDEase-like"/>
    <property type="match status" value="1"/>
</dbReference>
<dbReference type="GO" id="GO:0002953">
    <property type="term" value="F:5'-deoxynucleotidase activity"/>
    <property type="evidence" value="ECO:0007669"/>
    <property type="project" value="UniProtKB-EC"/>
</dbReference>
<dbReference type="PANTHER" id="PTHR11845:SF13">
    <property type="entry name" value="5'-DEOXYNUCLEOTIDASE HDDC2"/>
    <property type="match status" value="1"/>
</dbReference>
<keyword evidence="8" id="KW-0479">Metal-binding</keyword>
<dbReference type="Pfam" id="PF13023">
    <property type="entry name" value="HD_3"/>
    <property type="match status" value="1"/>
</dbReference>
<dbReference type="HOGENOM" id="CLU_039453_2_1_1"/>
<comment type="cofactor">
    <cofactor evidence="2">
        <name>Mn(2+)</name>
        <dbReference type="ChEBI" id="CHEBI:29035"/>
    </cofactor>
</comment>
<evidence type="ECO:0000256" key="7">
    <source>
        <dbReference type="ARBA" id="ARBA00012964"/>
    </source>
</evidence>
<dbReference type="InterPro" id="IPR006674">
    <property type="entry name" value="HD_domain"/>
</dbReference>
<dbReference type="Gene3D" id="1.10.3210.10">
    <property type="entry name" value="Hypothetical protein af1432"/>
    <property type="match status" value="1"/>
</dbReference>
<evidence type="ECO:0000313" key="11">
    <source>
        <dbReference type="EMBL" id="CCA21664.1"/>
    </source>
</evidence>